<sequence>MTGLSYRKDVAFLEDCNPALVERNADEFKRLHDMLIEVDTPAERAEKRTHWYSEGSQHYVSRLVEARKLMQHTAEGYGRAASALRSYAWALETAKSHYSDGKANERSLAALIGTKGTAITREAQDAEPMRQWEDMRATTGVLDFFAELTMDVDDIRGEANRLHDAAGSAFHLAGTTEKEARDLCVHGLKQAYELLPEFRMGSVQRVDIVSAIASMRSEAKEAGSNPLTHLPGSPPSGTTPEESAPTRSHRRFTTFARGCPPCPAPKTATGVRLRQARTGRTGSARTRRSFKLRRRIRGCRRTWSPASPGRRSVDSPASSTTSRTRSVSRPTPPGG</sequence>
<proteinExistence type="predicted"/>
<organism evidence="2 3">
    <name type="scientific">Streptomyces lateritius</name>
    <dbReference type="NCBI Taxonomy" id="67313"/>
    <lineage>
        <taxon>Bacteria</taxon>
        <taxon>Bacillati</taxon>
        <taxon>Actinomycetota</taxon>
        <taxon>Actinomycetes</taxon>
        <taxon>Kitasatosporales</taxon>
        <taxon>Streptomycetaceae</taxon>
        <taxon>Streptomyces</taxon>
    </lineage>
</organism>
<feature type="region of interest" description="Disordered" evidence="1">
    <location>
        <begin position="219"/>
        <end position="335"/>
    </location>
</feature>
<gene>
    <name evidence="2" type="ORF">ACF05T_04450</name>
</gene>
<comment type="caution">
    <text evidence="2">The sequence shown here is derived from an EMBL/GenBank/DDBJ whole genome shotgun (WGS) entry which is preliminary data.</text>
</comment>
<evidence type="ECO:0000313" key="2">
    <source>
        <dbReference type="EMBL" id="MFF8275359.1"/>
    </source>
</evidence>
<feature type="compositionally biased region" description="Basic residues" evidence="1">
    <location>
        <begin position="285"/>
        <end position="300"/>
    </location>
</feature>
<keyword evidence="3" id="KW-1185">Reference proteome</keyword>
<dbReference type="RefSeq" id="WP_391933061.1">
    <property type="nucleotide sequence ID" value="NZ_JBIBSM010000002.1"/>
</dbReference>
<name>A0ABW6Y6C1_9ACTN</name>
<evidence type="ECO:0000313" key="3">
    <source>
        <dbReference type="Proteomes" id="UP001603013"/>
    </source>
</evidence>
<feature type="compositionally biased region" description="Low complexity" evidence="1">
    <location>
        <begin position="315"/>
        <end position="329"/>
    </location>
</feature>
<dbReference type="EMBL" id="JBIBSM010000002">
    <property type="protein sequence ID" value="MFF8275359.1"/>
    <property type="molecule type" value="Genomic_DNA"/>
</dbReference>
<protein>
    <submittedName>
        <fullName evidence="2">Uncharacterized protein</fullName>
    </submittedName>
</protein>
<evidence type="ECO:0000256" key="1">
    <source>
        <dbReference type="SAM" id="MobiDB-lite"/>
    </source>
</evidence>
<reference evidence="2 3" key="1">
    <citation type="submission" date="2024-10" db="EMBL/GenBank/DDBJ databases">
        <title>The Natural Products Discovery Center: Release of the First 8490 Sequenced Strains for Exploring Actinobacteria Biosynthetic Diversity.</title>
        <authorList>
            <person name="Kalkreuter E."/>
            <person name="Kautsar S.A."/>
            <person name="Yang D."/>
            <person name="Bader C.D."/>
            <person name="Teijaro C.N."/>
            <person name="Fluegel L."/>
            <person name="Davis C.M."/>
            <person name="Simpson J.R."/>
            <person name="Lauterbach L."/>
            <person name="Steele A.D."/>
            <person name="Gui C."/>
            <person name="Meng S."/>
            <person name="Li G."/>
            <person name="Viehrig K."/>
            <person name="Ye F."/>
            <person name="Su P."/>
            <person name="Kiefer A.F."/>
            <person name="Nichols A."/>
            <person name="Cepeda A.J."/>
            <person name="Yan W."/>
            <person name="Fan B."/>
            <person name="Jiang Y."/>
            <person name="Adhikari A."/>
            <person name="Zheng C.-J."/>
            <person name="Schuster L."/>
            <person name="Cowan T.M."/>
            <person name="Smanski M.J."/>
            <person name="Chevrette M.G."/>
            <person name="De Carvalho L.P.S."/>
            <person name="Shen B."/>
        </authorList>
    </citation>
    <scope>NUCLEOTIDE SEQUENCE [LARGE SCALE GENOMIC DNA]</scope>
    <source>
        <strain evidence="2 3">NPDC015755</strain>
    </source>
</reference>
<dbReference type="Proteomes" id="UP001603013">
    <property type="component" value="Unassembled WGS sequence"/>
</dbReference>
<accession>A0ABW6Y6C1</accession>